<name>A0A401JFK2_9PROT</name>
<evidence type="ECO:0000313" key="2">
    <source>
        <dbReference type="EMBL" id="GBL46415.1"/>
    </source>
</evidence>
<dbReference type="AlphaFoldDB" id="A0A401JFK2"/>
<feature type="signal peptide" evidence="1">
    <location>
        <begin position="1"/>
        <end position="22"/>
    </location>
</feature>
<gene>
    <name evidence="2" type="ORF">SFMTTN_2228</name>
</gene>
<feature type="chain" id="PRO_5019373576" evidence="1">
    <location>
        <begin position="23"/>
        <end position="149"/>
    </location>
</feature>
<reference evidence="2 3" key="1">
    <citation type="journal article" date="2019" name="Front. Microbiol.">
        <title>Genomes of Neutrophilic Sulfur-Oxidizing Chemolithoautotrophs Representing 9 Proteobacterial Species From 8 Genera.</title>
        <authorList>
            <person name="Watanabe T."/>
            <person name="Kojima H."/>
            <person name="Umezawa K."/>
            <person name="Hori C."/>
            <person name="Takasuka T.E."/>
            <person name="Kato Y."/>
            <person name="Fukui M."/>
        </authorList>
    </citation>
    <scope>NUCLEOTIDE SEQUENCE [LARGE SCALE GENOMIC DNA]</scope>
    <source>
        <strain evidence="2 3">TTN</strain>
    </source>
</reference>
<dbReference type="SUPFAM" id="SSF74653">
    <property type="entry name" value="TolA/TonB C-terminal domain"/>
    <property type="match status" value="1"/>
</dbReference>
<dbReference type="Proteomes" id="UP000286806">
    <property type="component" value="Unassembled WGS sequence"/>
</dbReference>
<evidence type="ECO:0000313" key="3">
    <source>
        <dbReference type="Proteomes" id="UP000286806"/>
    </source>
</evidence>
<protein>
    <submittedName>
        <fullName evidence="2">Uncharacterized protein</fullName>
    </submittedName>
</protein>
<dbReference type="OrthoDB" id="7065708at2"/>
<comment type="caution">
    <text evidence="2">The sequence shown here is derived from an EMBL/GenBank/DDBJ whole genome shotgun (WGS) entry which is preliminary data.</text>
</comment>
<dbReference type="RefSeq" id="WP_124705201.1">
    <property type="nucleotide sequence ID" value="NZ_BGOW01000019.1"/>
</dbReference>
<dbReference type="PROSITE" id="PS51257">
    <property type="entry name" value="PROKAR_LIPOPROTEIN"/>
    <property type="match status" value="1"/>
</dbReference>
<evidence type="ECO:0000256" key="1">
    <source>
        <dbReference type="SAM" id="SignalP"/>
    </source>
</evidence>
<accession>A0A401JFK2</accession>
<organism evidence="2 3">
    <name type="scientific">Sulfuriferula multivorans</name>
    <dbReference type="NCBI Taxonomy" id="1559896"/>
    <lineage>
        <taxon>Bacteria</taxon>
        <taxon>Pseudomonadati</taxon>
        <taxon>Pseudomonadota</taxon>
        <taxon>Betaproteobacteria</taxon>
        <taxon>Nitrosomonadales</taxon>
        <taxon>Sulfuricellaceae</taxon>
        <taxon>Sulfuriferula</taxon>
    </lineage>
</organism>
<keyword evidence="1" id="KW-0732">Signal</keyword>
<proteinExistence type="predicted"/>
<keyword evidence="3" id="KW-1185">Reference proteome</keyword>
<sequence length="149" mass="15901">MKPLYFVLIPLLLAGCAVVNEAPGTPSPTQAQQSAIIQQRNRELMVYVQQINNIVAHSVRVIRVAQEQQAMKKAGHPVPLDTGWCSAVVAINADGTLKQTNISGCASDNLEKVELEAIKRAAPFPPMGGPFNVVVHTWAPVATPGVNGN</sequence>
<dbReference type="EMBL" id="BGOW01000019">
    <property type="protein sequence ID" value="GBL46415.1"/>
    <property type="molecule type" value="Genomic_DNA"/>
</dbReference>